<reference evidence="1" key="1">
    <citation type="journal article" date="2015" name="Nature">
        <title>Complex archaea that bridge the gap between prokaryotes and eukaryotes.</title>
        <authorList>
            <person name="Spang A."/>
            <person name="Saw J.H."/>
            <person name="Jorgensen S.L."/>
            <person name="Zaremba-Niedzwiedzka K."/>
            <person name="Martijn J."/>
            <person name="Lind A.E."/>
            <person name="van Eijk R."/>
            <person name="Schleper C."/>
            <person name="Guy L."/>
            <person name="Ettema T.J."/>
        </authorList>
    </citation>
    <scope>NUCLEOTIDE SEQUENCE</scope>
</reference>
<organism evidence="1">
    <name type="scientific">marine sediment metagenome</name>
    <dbReference type="NCBI Taxonomy" id="412755"/>
    <lineage>
        <taxon>unclassified sequences</taxon>
        <taxon>metagenomes</taxon>
        <taxon>ecological metagenomes</taxon>
    </lineage>
</organism>
<sequence length="225" mass="24860">MARKYILICFAVFLSFFLSDMAFAGSTATSGTTAQPFIDRIRYDLNEITAIGGNTGYWKDPALIFWIDEAVDEIASRTRVLESGASNIIVIADTRSYSITGTFLDVEKAEYDIGVSGVTTKTSQIYDLDRVPFAKLRLGHEKEKGYPKAFSVWDNTLYIWPIPRDDPSGKSGVTMSGNTIYVYNISFPSGVTNSSSAIETPRYFDTAIRFYVIGKALAINPVTST</sequence>
<dbReference type="Pfam" id="PF24175">
    <property type="entry name" value="SU10_adaptor"/>
    <property type="match status" value="1"/>
</dbReference>
<dbReference type="EMBL" id="LAZR01035343">
    <property type="protein sequence ID" value="KKL27769.1"/>
    <property type="molecule type" value="Genomic_DNA"/>
</dbReference>
<evidence type="ECO:0000313" key="1">
    <source>
        <dbReference type="EMBL" id="KKL27769.1"/>
    </source>
</evidence>
<name>A0A0F9C0U2_9ZZZZ</name>
<feature type="non-terminal residue" evidence="1">
    <location>
        <position position="225"/>
    </location>
</feature>
<dbReference type="AlphaFoldDB" id="A0A0F9C0U2"/>
<gene>
    <name evidence="1" type="ORF">LCGC14_2381860</name>
</gene>
<accession>A0A0F9C0U2</accession>
<protein>
    <submittedName>
        <fullName evidence="1">Uncharacterized protein</fullName>
    </submittedName>
</protein>
<comment type="caution">
    <text evidence="1">The sequence shown here is derived from an EMBL/GenBank/DDBJ whole genome shotgun (WGS) entry which is preliminary data.</text>
</comment>
<dbReference type="InterPro" id="IPR056209">
    <property type="entry name" value="SU10_adaptor"/>
</dbReference>
<proteinExistence type="predicted"/>